<sequence>MSTTDGPEAHDRLFQADDEELKHAKPKLEHIPDSLIRASLRLQFPPTYVVIGVYRLFTDKRLYEPAWQKCRNGTRRGLSVGAAWVVFTFELQRKFIELFLANSKRVTGLSNETIFGFTVPFSLTTCAYSIFSFAWILQSDLWLPNPDAAVLLMGSQLTIILRFFLSRNIGIARDRAWAQTVASRGKGPDFWQPYVEEWEIPPKVKPGPAWERVVTKLSGGLGLFVIRRAILLPFNFYPFVGILVTAAFKSLRTAQILHKPYFESKKMDKKQIAVFVEERKWDYRLFGFAAALLEGLPIIGLAFTISNRIGAAMWAHDLEKRQHFVATERANRSAAAIMGAPISGVGKMY</sequence>
<proteinExistence type="predicted"/>
<feature type="transmembrane region" description="Helical" evidence="1">
    <location>
        <begin position="148"/>
        <end position="165"/>
    </location>
</feature>
<organism evidence="2 3">
    <name type="scientific">Sphagnurus paluster</name>
    <dbReference type="NCBI Taxonomy" id="117069"/>
    <lineage>
        <taxon>Eukaryota</taxon>
        <taxon>Fungi</taxon>
        <taxon>Dikarya</taxon>
        <taxon>Basidiomycota</taxon>
        <taxon>Agaricomycotina</taxon>
        <taxon>Agaricomycetes</taxon>
        <taxon>Agaricomycetidae</taxon>
        <taxon>Agaricales</taxon>
        <taxon>Tricholomatineae</taxon>
        <taxon>Lyophyllaceae</taxon>
        <taxon>Sphagnurus</taxon>
    </lineage>
</organism>
<name>A0A9P7GQ23_9AGAR</name>
<dbReference type="PANTHER" id="PTHR34292:SF2">
    <property type="entry name" value="OUTER SPORE WALL PROTEIN LDS1"/>
    <property type="match status" value="1"/>
</dbReference>
<feature type="transmembrane region" description="Helical" evidence="1">
    <location>
        <begin position="114"/>
        <end position="136"/>
    </location>
</feature>
<evidence type="ECO:0000313" key="2">
    <source>
        <dbReference type="EMBL" id="KAG5651400.1"/>
    </source>
</evidence>
<gene>
    <name evidence="2" type="ORF">H0H81_008758</name>
</gene>
<dbReference type="OrthoDB" id="10012223at2759"/>
<reference evidence="2" key="1">
    <citation type="submission" date="2021-02" db="EMBL/GenBank/DDBJ databases">
        <authorList>
            <person name="Nieuwenhuis M."/>
            <person name="Van De Peppel L.J.J."/>
        </authorList>
    </citation>
    <scope>NUCLEOTIDE SEQUENCE</scope>
    <source>
        <strain evidence="2">D49</strain>
    </source>
</reference>
<reference evidence="2" key="2">
    <citation type="submission" date="2021-10" db="EMBL/GenBank/DDBJ databases">
        <title>Phylogenomics reveals ancestral predisposition of the termite-cultivated fungus Termitomyces towards a domesticated lifestyle.</title>
        <authorList>
            <person name="Auxier B."/>
            <person name="Grum-Grzhimaylo A."/>
            <person name="Cardenas M.E."/>
            <person name="Lodge J.D."/>
            <person name="Laessoe T."/>
            <person name="Pedersen O."/>
            <person name="Smith M.E."/>
            <person name="Kuyper T.W."/>
            <person name="Franco-Molano E.A."/>
            <person name="Baroni T.J."/>
            <person name="Aanen D.K."/>
        </authorList>
    </citation>
    <scope>NUCLEOTIDE SEQUENCE</scope>
    <source>
        <strain evidence="2">D49</strain>
    </source>
</reference>
<feature type="transmembrane region" description="Helical" evidence="1">
    <location>
        <begin position="229"/>
        <end position="248"/>
    </location>
</feature>
<evidence type="ECO:0000256" key="1">
    <source>
        <dbReference type="SAM" id="Phobius"/>
    </source>
</evidence>
<dbReference type="PANTHER" id="PTHR34292">
    <property type="entry name" value="OUTER SPORE WALL PROTEIN LDS1"/>
    <property type="match status" value="1"/>
</dbReference>
<keyword evidence="3" id="KW-1185">Reference proteome</keyword>
<dbReference type="AlphaFoldDB" id="A0A9P7GQ23"/>
<dbReference type="EMBL" id="JABCKI010000248">
    <property type="protein sequence ID" value="KAG5651400.1"/>
    <property type="molecule type" value="Genomic_DNA"/>
</dbReference>
<comment type="caution">
    <text evidence="2">The sequence shown here is derived from an EMBL/GenBank/DDBJ whole genome shotgun (WGS) entry which is preliminary data.</text>
</comment>
<accession>A0A9P7GQ23</accession>
<feature type="transmembrane region" description="Helical" evidence="1">
    <location>
        <begin position="285"/>
        <end position="305"/>
    </location>
</feature>
<dbReference type="Proteomes" id="UP000717328">
    <property type="component" value="Unassembled WGS sequence"/>
</dbReference>
<keyword evidence="1" id="KW-0472">Membrane</keyword>
<dbReference type="InterPro" id="IPR052786">
    <property type="entry name" value="Spore_wall_assembly"/>
</dbReference>
<keyword evidence="1" id="KW-0812">Transmembrane</keyword>
<evidence type="ECO:0000313" key="3">
    <source>
        <dbReference type="Proteomes" id="UP000717328"/>
    </source>
</evidence>
<keyword evidence="1" id="KW-1133">Transmembrane helix</keyword>
<protein>
    <submittedName>
        <fullName evidence="2">Uncharacterized protein</fullName>
    </submittedName>
</protein>